<dbReference type="GO" id="GO:0051604">
    <property type="term" value="P:protein maturation"/>
    <property type="evidence" value="ECO:0007669"/>
    <property type="project" value="InterPro"/>
</dbReference>
<dbReference type="Gene3D" id="3.30.2320.80">
    <property type="match status" value="1"/>
</dbReference>
<reference evidence="6 7" key="1">
    <citation type="submission" date="2019-04" db="EMBL/GenBank/DDBJ databases">
        <title>Microbes associate with the intestines of laboratory mice.</title>
        <authorList>
            <person name="Navarre W."/>
            <person name="Wong E."/>
            <person name="Huang K.C."/>
            <person name="Tropini C."/>
            <person name="Ng K."/>
            <person name="Yu B."/>
        </authorList>
    </citation>
    <scope>NUCLEOTIDE SEQUENCE [LARGE SCALE GENOMIC DNA]</scope>
    <source>
        <strain evidence="6 7">NM48_B13</strain>
    </source>
</reference>
<dbReference type="Pfam" id="PF01155">
    <property type="entry name" value="HypA"/>
    <property type="match status" value="1"/>
</dbReference>
<proteinExistence type="inferred from homology"/>
<evidence type="ECO:0000313" key="6">
    <source>
        <dbReference type="EMBL" id="TJW10826.1"/>
    </source>
</evidence>
<keyword evidence="3 4" id="KW-0862">Zinc</keyword>
<dbReference type="GO" id="GO:0008270">
    <property type="term" value="F:zinc ion binding"/>
    <property type="evidence" value="ECO:0007669"/>
    <property type="project" value="UniProtKB-UniRule"/>
</dbReference>
<comment type="function">
    <text evidence="4">Involved in the maturation of [NiFe] hydrogenases. Required for nickel insertion into the metal center of the hydrogenase.</text>
</comment>
<evidence type="ECO:0000313" key="8">
    <source>
        <dbReference type="Proteomes" id="UP000530850"/>
    </source>
</evidence>
<sequence length="122" mass="13289">MHELGIVSGVLDSVRPVAQEAGATRLLSVTLKVGEMTGALQDAMNFAWEALSEGDPFLEGAQLRIITVHPHSRCLECESEFDHDQFHWACPQCGSSLTELLAGRELEIDSIEVDIPDEGEAL</sequence>
<dbReference type="GO" id="GO:0016151">
    <property type="term" value="F:nickel cation binding"/>
    <property type="evidence" value="ECO:0007669"/>
    <property type="project" value="UniProtKB-UniRule"/>
</dbReference>
<feature type="binding site" evidence="4">
    <location>
        <position position="74"/>
    </location>
    <ligand>
        <name>Zn(2+)</name>
        <dbReference type="ChEBI" id="CHEBI:29105"/>
    </ligand>
</feature>
<evidence type="ECO:0000256" key="3">
    <source>
        <dbReference type="ARBA" id="ARBA00022833"/>
    </source>
</evidence>
<dbReference type="Proteomes" id="UP000530850">
    <property type="component" value="Unassembled WGS sequence"/>
</dbReference>
<evidence type="ECO:0000256" key="4">
    <source>
        <dbReference type="HAMAP-Rule" id="MF_00213"/>
    </source>
</evidence>
<comment type="caution">
    <text evidence="6">The sequence shown here is derived from an EMBL/GenBank/DDBJ whole genome shotgun (WGS) entry which is preliminary data.</text>
</comment>
<dbReference type="InterPro" id="IPR000688">
    <property type="entry name" value="HypA/HybF"/>
</dbReference>
<dbReference type="PIRSF" id="PIRSF004761">
    <property type="entry name" value="Hydrgn_mat_HypA"/>
    <property type="match status" value="1"/>
</dbReference>
<gene>
    <name evidence="4" type="primary">hypA</name>
    <name evidence="6" type="ORF">E5982_06030</name>
    <name evidence="5" type="ORF">FHR31_001181</name>
</gene>
<dbReference type="HAMAP" id="MF_00213">
    <property type="entry name" value="HypA_HybF"/>
    <property type="match status" value="1"/>
</dbReference>
<feature type="binding site" evidence="4">
    <location>
        <position position="93"/>
    </location>
    <ligand>
        <name>Zn(2+)</name>
        <dbReference type="ChEBI" id="CHEBI:29105"/>
    </ligand>
</feature>
<dbReference type="PANTHER" id="PTHR34535:SF3">
    <property type="entry name" value="HYDROGENASE MATURATION FACTOR HYPA"/>
    <property type="match status" value="1"/>
</dbReference>
<organism evidence="6 7">
    <name type="scientific">Parvibacter caecicola</name>
    <dbReference type="NCBI Taxonomy" id="747645"/>
    <lineage>
        <taxon>Bacteria</taxon>
        <taxon>Bacillati</taxon>
        <taxon>Actinomycetota</taxon>
        <taxon>Coriobacteriia</taxon>
        <taxon>Coriobacteriales</taxon>
        <taxon>Coriobacteriaceae</taxon>
        <taxon>Parvibacter</taxon>
    </lineage>
</organism>
<evidence type="ECO:0000256" key="2">
    <source>
        <dbReference type="ARBA" id="ARBA00022723"/>
    </source>
</evidence>
<dbReference type="OrthoDB" id="288014at2"/>
<feature type="binding site" evidence="4">
    <location>
        <position position="77"/>
    </location>
    <ligand>
        <name>Zn(2+)</name>
        <dbReference type="ChEBI" id="CHEBI:29105"/>
    </ligand>
</feature>
<dbReference type="RefSeq" id="WP_123184868.1">
    <property type="nucleotide sequence ID" value="NZ_CANSOV010000032.1"/>
</dbReference>
<feature type="binding site" evidence="4">
    <location>
        <position position="2"/>
    </location>
    <ligand>
        <name>Ni(2+)</name>
        <dbReference type="ChEBI" id="CHEBI:49786"/>
    </ligand>
</feature>
<dbReference type="GeneID" id="93356167"/>
<dbReference type="EMBL" id="JACHYA010000003">
    <property type="protein sequence ID" value="MBB3171363.1"/>
    <property type="molecule type" value="Genomic_DNA"/>
</dbReference>
<accession>A0A3N0ABG4</accession>
<name>A0A3N0ABG4_9ACTN</name>
<dbReference type="AlphaFoldDB" id="A0A3N0ABG4"/>
<dbReference type="PANTHER" id="PTHR34535">
    <property type="entry name" value="HYDROGENASE MATURATION FACTOR HYPA"/>
    <property type="match status" value="1"/>
</dbReference>
<comment type="similarity">
    <text evidence="4">Belongs to the HypA/HybF family.</text>
</comment>
<keyword evidence="1 4" id="KW-0533">Nickel</keyword>
<keyword evidence="7" id="KW-1185">Reference proteome</keyword>
<evidence type="ECO:0000256" key="1">
    <source>
        <dbReference type="ARBA" id="ARBA00022596"/>
    </source>
</evidence>
<protein>
    <recommendedName>
        <fullName evidence="4">Hydrogenase maturation factor HypA</fullName>
    </recommendedName>
</protein>
<reference evidence="5 8" key="2">
    <citation type="submission" date="2020-08" db="EMBL/GenBank/DDBJ databases">
        <title>Sequencing the genomes of 1000 actinobacteria strains.</title>
        <authorList>
            <person name="Klenk H.-P."/>
        </authorList>
    </citation>
    <scope>NUCLEOTIDE SEQUENCE [LARGE SCALE GENOMIC DNA]</scope>
    <source>
        <strain evidence="5 8">DSM 22242</strain>
    </source>
</reference>
<keyword evidence="2 4" id="KW-0479">Metal-binding</keyword>
<evidence type="ECO:0000313" key="5">
    <source>
        <dbReference type="EMBL" id="MBB3171363.1"/>
    </source>
</evidence>
<dbReference type="EMBL" id="SSTM01000003">
    <property type="protein sequence ID" value="TJW10826.1"/>
    <property type="molecule type" value="Genomic_DNA"/>
</dbReference>
<feature type="binding site" evidence="4">
    <location>
        <position position="90"/>
    </location>
    <ligand>
        <name>Zn(2+)</name>
        <dbReference type="ChEBI" id="CHEBI:29105"/>
    </ligand>
</feature>
<evidence type="ECO:0000313" key="7">
    <source>
        <dbReference type="Proteomes" id="UP000309454"/>
    </source>
</evidence>
<dbReference type="Proteomes" id="UP000309454">
    <property type="component" value="Unassembled WGS sequence"/>
</dbReference>